<dbReference type="Gene3D" id="1.20.1250.40">
    <property type="match status" value="1"/>
</dbReference>
<dbReference type="InterPro" id="IPR038324">
    <property type="entry name" value="Rpb4/RPC9_sf"/>
</dbReference>
<keyword evidence="10" id="KW-1185">Reference proteome</keyword>
<dbReference type="RefSeq" id="XP_040709455.1">
    <property type="nucleotide sequence ID" value="XM_040857082.1"/>
</dbReference>
<dbReference type="OrthoDB" id="1746530at2759"/>
<dbReference type="Pfam" id="PF03874">
    <property type="entry name" value="RNA_pol_Rpb4"/>
    <property type="match status" value="1"/>
</dbReference>
<name>A0A1Y2D7A5_9PEZI</name>
<dbReference type="GO" id="GO:0006384">
    <property type="term" value="P:transcription initiation at RNA polymerase III promoter"/>
    <property type="evidence" value="ECO:0007669"/>
    <property type="project" value="InterPro"/>
</dbReference>
<dbReference type="InterPro" id="IPR038846">
    <property type="entry name" value="RPC9"/>
</dbReference>
<dbReference type="InParanoid" id="A0A1Y2D7A5"/>
<dbReference type="InterPro" id="IPR006590">
    <property type="entry name" value="RNA_pol_Rpb4/RPC9_core"/>
</dbReference>
<dbReference type="PANTHER" id="PTHR15561:SF0">
    <property type="entry name" value="DNA-DIRECTED RNA POLYMERASE III SUBUNIT RPC9"/>
    <property type="match status" value="1"/>
</dbReference>
<feature type="domain" description="RNA polymerase Rpb4/RPC9 core" evidence="8">
    <location>
        <begin position="1"/>
        <end position="124"/>
    </location>
</feature>
<accession>A0A1Y2D7A5</accession>
<protein>
    <recommendedName>
        <fullName evidence="3">DNA-directed RNA polymerase III subunit RPC9</fullName>
    </recommendedName>
</protein>
<reference evidence="9 10" key="1">
    <citation type="submission" date="2016-07" db="EMBL/GenBank/DDBJ databases">
        <title>Pervasive Adenine N6-methylation of Active Genes in Fungi.</title>
        <authorList>
            <consortium name="DOE Joint Genome Institute"/>
            <person name="Mondo S.J."/>
            <person name="Dannebaum R.O."/>
            <person name="Kuo R.C."/>
            <person name="Labutti K."/>
            <person name="Haridas S."/>
            <person name="Kuo A."/>
            <person name="Salamov A."/>
            <person name="Ahrendt S.R."/>
            <person name="Lipzen A."/>
            <person name="Sullivan W."/>
            <person name="Andreopoulos W.B."/>
            <person name="Clum A."/>
            <person name="Lindquist E."/>
            <person name="Daum C."/>
            <person name="Ramamoorthy G.K."/>
            <person name="Gryganskyi A."/>
            <person name="Culley D."/>
            <person name="Magnuson J.K."/>
            <person name="James T.Y."/>
            <person name="O'Malley M.A."/>
            <person name="Stajich J.E."/>
            <person name="Spatafora J.W."/>
            <person name="Visel A."/>
            <person name="Grigoriev I.V."/>
        </authorList>
    </citation>
    <scope>NUCLEOTIDE SEQUENCE [LARGE SCALE GENOMIC DNA]</scope>
    <source>
        <strain evidence="9 10">CBS 129021</strain>
    </source>
</reference>
<dbReference type="AlphaFoldDB" id="A0A1Y2D7A5"/>
<dbReference type="InterPro" id="IPR010997">
    <property type="entry name" value="HRDC-like_sf"/>
</dbReference>
<evidence type="ECO:0000256" key="2">
    <source>
        <dbReference type="ARBA" id="ARBA00006898"/>
    </source>
</evidence>
<comment type="subcellular location">
    <subcellularLocation>
        <location evidence="1">Nucleus</location>
    </subcellularLocation>
</comment>
<dbReference type="GO" id="GO:0005666">
    <property type="term" value="C:RNA polymerase III complex"/>
    <property type="evidence" value="ECO:0007669"/>
    <property type="project" value="InterPro"/>
</dbReference>
<feature type="region of interest" description="Disordered" evidence="7">
    <location>
        <begin position="124"/>
        <end position="143"/>
    </location>
</feature>
<evidence type="ECO:0000313" key="10">
    <source>
        <dbReference type="Proteomes" id="UP000193689"/>
    </source>
</evidence>
<evidence type="ECO:0000256" key="7">
    <source>
        <dbReference type="SAM" id="MobiDB-lite"/>
    </source>
</evidence>
<sequence>MKILEAQSAVLTNFEVYSFIKRQSKKSGPPSLQTLREELIKYFESHPGPLSQRPITYKDSSIPKLLERLRKYEITKGEMIMIFNLRPTTIITLNTVIEDMEDRFTEEQQQDIVEGIVEVLGEFPPTEEAEEEGDAMDMTEAAQ</sequence>
<evidence type="ECO:0000256" key="4">
    <source>
        <dbReference type="ARBA" id="ARBA00022478"/>
    </source>
</evidence>
<dbReference type="Proteomes" id="UP000193689">
    <property type="component" value="Unassembled WGS sequence"/>
</dbReference>
<gene>
    <name evidence="9" type="ORF">BCR38DRAFT_357169</name>
</gene>
<evidence type="ECO:0000256" key="5">
    <source>
        <dbReference type="ARBA" id="ARBA00023163"/>
    </source>
</evidence>
<dbReference type="GO" id="GO:0000166">
    <property type="term" value="F:nucleotide binding"/>
    <property type="evidence" value="ECO:0007669"/>
    <property type="project" value="InterPro"/>
</dbReference>
<keyword evidence="6" id="KW-0539">Nucleus</keyword>
<dbReference type="SMART" id="SM00657">
    <property type="entry name" value="RPOL4c"/>
    <property type="match status" value="1"/>
</dbReference>
<comment type="similarity">
    <text evidence="2">Belongs to the eukaryotic RPC9 RNA polymerase subunit family.</text>
</comment>
<evidence type="ECO:0000313" key="9">
    <source>
        <dbReference type="EMBL" id="ORY55087.1"/>
    </source>
</evidence>
<dbReference type="SUPFAM" id="SSF47819">
    <property type="entry name" value="HRDC-like"/>
    <property type="match status" value="1"/>
</dbReference>
<dbReference type="STRING" id="1141098.A0A1Y2D7A5"/>
<proteinExistence type="inferred from homology"/>
<evidence type="ECO:0000256" key="6">
    <source>
        <dbReference type="ARBA" id="ARBA00023242"/>
    </source>
</evidence>
<dbReference type="EMBL" id="MCFJ01000029">
    <property type="protein sequence ID" value="ORY55087.1"/>
    <property type="molecule type" value="Genomic_DNA"/>
</dbReference>
<dbReference type="InterPro" id="IPR005574">
    <property type="entry name" value="Rpb4/RPC9"/>
</dbReference>
<evidence type="ECO:0000256" key="1">
    <source>
        <dbReference type="ARBA" id="ARBA00004123"/>
    </source>
</evidence>
<keyword evidence="4" id="KW-0240">DNA-directed RNA polymerase</keyword>
<keyword evidence="5" id="KW-0804">Transcription</keyword>
<evidence type="ECO:0000259" key="8">
    <source>
        <dbReference type="SMART" id="SM00657"/>
    </source>
</evidence>
<dbReference type="GeneID" id="63773294"/>
<dbReference type="FunCoup" id="A0A1Y2D7A5">
    <property type="interactions" value="185"/>
</dbReference>
<comment type="caution">
    <text evidence="9">The sequence shown here is derived from an EMBL/GenBank/DDBJ whole genome shotgun (WGS) entry which is preliminary data.</text>
</comment>
<organism evidence="9 10">
    <name type="scientific">Pseudomassariella vexata</name>
    <dbReference type="NCBI Taxonomy" id="1141098"/>
    <lineage>
        <taxon>Eukaryota</taxon>
        <taxon>Fungi</taxon>
        <taxon>Dikarya</taxon>
        <taxon>Ascomycota</taxon>
        <taxon>Pezizomycotina</taxon>
        <taxon>Sordariomycetes</taxon>
        <taxon>Xylariomycetidae</taxon>
        <taxon>Amphisphaeriales</taxon>
        <taxon>Pseudomassariaceae</taxon>
        <taxon>Pseudomassariella</taxon>
    </lineage>
</organism>
<feature type="compositionally biased region" description="Acidic residues" evidence="7">
    <location>
        <begin position="125"/>
        <end position="137"/>
    </location>
</feature>
<dbReference type="PANTHER" id="PTHR15561">
    <property type="entry name" value="CALCITONIN GENE-RELATED PEPTIDE-RECEPTOR COMPONENT PROTEIN"/>
    <property type="match status" value="1"/>
</dbReference>
<evidence type="ECO:0000256" key="3">
    <source>
        <dbReference type="ARBA" id="ARBA00016672"/>
    </source>
</evidence>